<dbReference type="Pfam" id="PF01498">
    <property type="entry name" value="HTH_Tnp_Tc3_2"/>
    <property type="match status" value="1"/>
</dbReference>
<sequence>MVETLEAILSAVSKIDQQLATREELEATINAKLDGVKIAIKHFSNTKPQLPIQDSELLKNAMQTEQLFCAAYIPSSCQRAHAAQLHAQGIPKQLVAQMVNWTQPLTRAATRARARQISDNSRCTDTRPPAPTIIQARELVKFVKSSPHTRRMPLSKIAATLGLESSDYDIRNALGRYGFKLYPAVVRPYINEETRKLRLDFALKHINWTVEQWNKVLFTAEVHIPLTDAHEPLVIRQFDEEFHLDCINDEHPEPATCDYTEMYFAHFSGLTGKGPLIAWSHQADRKFGLLSPENHYKVIFPGFSKWISGQKPKCIFAMRPDMCAHATVVVKDELRGRRMPIEHFPPASPDLNPITDMFNLIKTNLKIDKGNSLFGEVAEWRIRQVVRATWHNISQEHMRQLIENMPQRCQAIIDANGMYTRY</sequence>
<reference evidence="2" key="1">
    <citation type="journal article" date="2017" name="Mycologia">
        <title>Fusarium algeriense, sp. nov., a novel toxigenic crown rot pathogen of durum wheat from Algeria is nested in the Fusarium burgessii species complex.</title>
        <authorList>
            <person name="Laraba I."/>
            <person name="Keddad A."/>
            <person name="Boureghda H."/>
            <person name="Abdallah N."/>
            <person name="Vaughan M.M."/>
            <person name="Proctor R.H."/>
            <person name="Busman M."/>
            <person name="O'Donnell K."/>
        </authorList>
    </citation>
    <scope>NUCLEOTIDE SEQUENCE</scope>
    <source>
        <strain evidence="2">NRRL 25174</strain>
    </source>
</reference>
<proteinExistence type="predicted"/>
<dbReference type="AlphaFoldDB" id="A0A9P5AGV5"/>
<dbReference type="EMBL" id="PVQB02000341">
    <property type="protein sequence ID" value="KAF4338469.1"/>
    <property type="molecule type" value="Genomic_DNA"/>
</dbReference>
<evidence type="ECO:0000313" key="2">
    <source>
        <dbReference type="EMBL" id="KAF4338469.1"/>
    </source>
</evidence>
<keyword evidence="3" id="KW-1185">Reference proteome</keyword>
<dbReference type="Proteomes" id="UP000730481">
    <property type="component" value="Unassembled WGS sequence"/>
</dbReference>
<dbReference type="OrthoDB" id="5151590at2759"/>
<dbReference type="GO" id="GO:0006313">
    <property type="term" value="P:DNA transposition"/>
    <property type="evidence" value="ECO:0007669"/>
    <property type="project" value="InterPro"/>
</dbReference>
<dbReference type="GO" id="GO:0015074">
    <property type="term" value="P:DNA integration"/>
    <property type="evidence" value="ECO:0007669"/>
    <property type="project" value="InterPro"/>
</dbReference>
<evidence type="ECO:0000259" key="1">
    <source>
        <dbReference type="Pfam" id="PF01498"/>
    </source>
</evidence>
<gene>
    <name evidence="2" type="ORF">FBEOM_7614</name>
</gene>
<organism evidence="2 3">
    <name type="scientific">Fusarium beomiforme</name>
    <dbReference type="NCBI Taxonomy" id="44412"/>
    <lineage>
        <taxon>Eukaryota</taxon>
        <taxon>Fungi</taxon>
        <taxon>Dikarya</taxon>
        <taxon>Ascomycota</taxon>
        <taxon>Pezizomycotina</taxon>
        <taxon>Sordariomycetes</taxon>
        <taxon>Hypocreomycetidae</taxon>
        <taxon>Hypocreales</taxon>
        <taxon>Nectriaceae</taxon>
        <taxon>Fusarium</taxon>
        <taxon>Fusarium burgessii species complex</taxon>
    </lineage>
</organism>
<dbReference type="Gene3D" id="3.30.420.10">
    <property type="entry name" value="Ribonuclease H-like superfamily/Ribonuclease H"/>
    <property type="match status" value="1"/>
</dbReference>
<name>A0A9P5AGV5_9HYPO</name>
<dbReference type="InterPro" id="IPR036397">
    <property type="entry name" value="RNaseH_sf"/>
</dbReference>
<feature type="domain" description="Transposase Tc1-like" evidence="1">
    <location>
        <begin position="137"/>
        <end position="207"/>
    </location>
</feature>
<evidence type="ECO:0000313" key="3">
    <source>
        <dbReference type="Proteomes" id="UP000730481"/>
    </source>
</evidence>
<dbReference type="GO" id="GO:0003677">
    <property type="term" value="F:DNA binding"/>
    <property type="evidence" value="ECO:0007669"/>
    <property type="project" value="InterPro"/>
</dbReference>
<accession>A0A9P5AGV5</accession>
<protein>
    <submittedName>
        <fullName evidence="2">Transposable element TCB2 transposase</fullName>
    </submittedName>
</protein>
<comment type="caution">
    <text evidence="2">The sequence shown here is derived from an EMBL/GenBank/DDBJ whole genome shotgun (WGS) entry which is preliminary data.</text>
</comment>
<reference evidence="2" key="2">
    <citation type="submission" date="2020-02" db="EMBL/GenBank/DDBJ databases">
        <title>Identification and distribution of gene clusters putatively required for synthesis of sphingolipid metabolism inhibitors in phylogenetically diverse species of the filamentous fungus Fusarium.</title>
        <authorList>
            <person name="Kim H.-S."/>
            <person name="Busman M."/>
            <person name="Brown D.W."/>
            <person name="Divon H."/>
            <person name="Uhlig S."/>
            <person name="Proctor R.H."/>
        </authorList>
    </citation>
    <scope>NUCLEOTIDE SEQUENCE</scope>
    <source>
        <strain evidence="2">NRRL 25174</strain>
    </source>
</reference>
<dbReference type="InterPro" id="IPR002492">
    <property type="entry name" value="Transposase_Tc1-like"/>
</dbReference>